<proteinExistence type="predicted"/>
<gene>
    <name evidence="2" type="ORF">V8G54_035683</name>
</gene>
<keyword evidence="3" id="KW-1185">Reference proteome</keyword>
<feature type="transmembrane region" description="Helical" evidence="1">
    <location>
        <begin position="20"/>
        <end position="38"/>
    </location>
</feature>
<keyword evidence="1" id="KW-1133">Transmembrane helix</keyword>
<evidence type="ECO:0000313" key="3">
    <source>
        <dbReference type="Proteomes" id="UP001374535"/>
    </source>
</evidence>
<reference evidence="2 3" key="1">
    <citation type="journal article" date="2023" name="Life. Sci Alliance">
        <title>Evolutionary insights into 3D genome organization and epigenetic landscape of Vigna mungo.</title>
        <authorList>
            <person name="Junaid A."/>
            <person name="Singh B."/>
            <person name="Bhatia S."/>
        </authorList>
    </citation>
    <scope>NUCLEOTIDE SEQUENCE [LARGE SCALE GENOMIC DNA]</scope>
    <source>
        <strain evidence="2">Urdbean</strain>
    </source>
</reference>
<dbReference type="AlphaFoldDB" id="A0AAQ3MFR8"/>
<accession>A0AAQ3MFR8</accession>
<evidence type="ECO:0000313" key="2">
    <source>
        <dbReference type="EMBL" id="WVY90169.1"/>
    </source>
</evidence>
<evidence type="ECO:0000256" key="1">
    <source>
        <dbReference type="SAM" id="Phobius"/>
    </source>
</evidence>
<name>A0AAQ3MFR8_VIGMU</name>
<protein>
    <submittedName>
        <fullName evidence="2">Uncharacterized protein</fullName>
    </submittedName>
</protein>
<keyword evidence="1" id="KW-0812">Transmembrane</keyword>
<dbReference type="Proteomes" id="UP001374535">
    <property type="component" value="Chromosome 11"/>
</dbReference>
<keyword evidence="1" id="KW-0472">Membrane</keyword>
<sequence>MYYLLYPCFFFFDFITSLPQITVQVLPFFLFFAPFDYIKKCLFHNSVFKTVKRYDSKSTLGCKAIKTRIEGILKCLQFIINSNSQSLKNPGCCLYPTLSSTYYSIIEV</sequence>
<dbReference type="EMBL" id="CP144690">
    <property type="protein sequence ID" value="WVY90169.1"/>
    <property type="molecule type" value="Genomic_DNA"/>
</dbReference>
<organism evidence="2 3">
    <name type="scientific">Vigna mungo</name>
    <name type="common">Black gram</name>
    <name type="synonym">Phaseolus mungo</name>
    <dbReference type="NCBI Taxonomy" id="3915"/>
    <lineage>
        <taxon>Eukaryota</taxon>
        <taxon>Viridiplantae</taxon>
        <taxon>Streptophyta</taxon>
        <taxon>Embryophyta</taxon>
        <taxon>Tracheophyta</taxon>
        <taxon>Spermatophyta</taxon>
        <taxon>Magnoliopsida</taxon>
        <taxon>eudicotyledons</taxon>
        <taxon>Gunneridae</taxon>
        <taxon>Pentapetalae</taxon>
        <taxon>rosids</taxon>
        <taxon>fabids</taxon>
        <taxon>Fabales</taxon>
        <taxon>Fabaceae</taxon>
        <taxon>Papilionoideae</taxon>
        <taxon>50 kb inversion clade</taxon>
        <taxon>NPAAA clade</taxon>
        <taxon>indigoferoid/millettioid clade</taxon>
        <taxon>Phaseoleae</taxon>
        <taxon>Vigna</taxon>
    </lineage>
</organism>